<dbReference type="Gene3D" id="1.20.190.20">
    <property type="entry name" value="14-3-3 domain"/>
    <property type="match status" value="1"/>
</dbReference>
<dbReference type="KEGG" id="tva:4757981"/>
<dbReference type="InterPro" id="IPR000308">
    <property type="entry name" value="14-3-3"/>
</dbReference>
<sequence length="238" mass="27071">MDSSLIDKQRKLLMFTAKSLYKAGICDQAMTSFKQAIDMDARLNKKQTTFFNDLVQTIVNPIRAATKQLRESEAFAQEKSESLATLIHNETVKQFEKLKFTCHDVLSIIDQQIIPGNTDTEVKVDMMRLQADLYRYITEFANDDEKSFFSNRAASVYEQAYKIASNKLPSHSTSRLALVLNRAILLANVLGHISEAVDLVEYEVGLLNQGNTELSETSYQQAMIFSRSLGKLLLRWKK</sequence>
<dbReference type="OrthoDB" id="10451046at2759"/>
<protein>
    <submittedName>
        <fullName evidence="3">14-3-3 protein</fullName>
    </submittedName>
</protein>
<evidence type="ECO:0000313" key="4">
    <source>
        <dbReference type="Proteomes" id="UP000001542"/>
    </source>
</evidence>
<dbReference type="eggNOG" id="KOG0841">
    <property type="taxonomic scope" value="Eukaryota"/>
</dbReference>
<dbReference type="EMBL" id="DS113611">
    <property type="protein sequence ID" value="EAY00162.1"/>
    <property type="molecule type" value="Genomic_DNA"/>
</dbReference>
<feature type="domain" description="14-3-3" evidence="2">
    <location>
        <begin position="17"/>
        <end position="237"/>
    </location>
</feature>
<dbReference type="Proteomes" id="UP000001542">
    <property type="component" value="Unassembled WGS sequence"/>
</dbReference>
<dbReference type="InterPro" id="IPR023410">
    <property type="entry name" value="14-3-3_domain"/>
</dbReference>
<name>A2F4K6_TRIV3</name>
<dbReference type="RefSeq" id="XP_001313091.1">
    <property type="nucleotide sequence ID" value="XM_001313090.1"/>
</dbReference>
<dbReference type="Pfam" id="PF00244">
    <property type="entry name" value="14-3-3"/>
    <property type="match status" value="1"/>
</dbReference>
<evidence type="ECO:0000256" key="1">
    <source>
        <dbReference type="ARBA" id="ARBA00006141"/>
    </source>
</evidence>
<gene>
    <name evidence="3" type="ORF">TVAG_052100</name>
</gene>
<dbReference type="InterPro" id="IPR036815">
    <property type="entry name" value="14-3-3_dom_sf"/>
</dbReference>
<dbReference type="VEuPathDB" id="TrichDB:TVAG_052100"/>
<dbReference type="PRINTS" id="PR00305">
    <property type="entry name" value="1433ZETA"/>
</dbReference>
<keyword evidence="4" id="KW-1185">Reference proteome</keyword>
<reference evidence="3" key="1">
    <citation type="submission" date="2006-10" db="EMBL/GenBank/DDBJ databases">
        <authorList>
            <person name="Amadeo P."/>
            <person name="Zhao Q."/>
            <person name="Wortman J."/>
            <person name="Fraser-Liggett C."/>
            <person name="Carlton J."/>
        </authorList>
    </citation>
    <scope>NUCLEOTIDE SEQUENCE</scope>
    <source>
        <strain evidence="3">G3</strain>
    </source>
</reference>
<dbReference type="AlphaFoldDB" id="A2F4K6"/>
<reference evidence="3" key="2">
    <citation type="journal article" date="2007" name="Science">
        <title>Draft genome sequence of the sexually transmitted pathogen Trichomonas vaginalis.</title>
        <authorList>
            <person name="Carlton J.M."/>
            <person name="Hirt R.P."/>
            <person name="Silva J.C."/>
            <person name="Delcher A.L."/>
            <person name="Schatz M."/>
            <person name="Zhao Q."/>
            <person name="Wortman J.R."/>
            <person name="Bidwell S.L."/>
            <person name="Alsmark U.C.M."/>
            <person name="Besteiro S."/>
            <person name="Sicheritz-Ponten T."/>
            <person name="Noel C.J."/>
            <person name="Dacks J.B."/>
            <person name="Foster P.G."/>
            <person name="Simillion C."/>
            <person name="Van de Peer Y."/>
            <person name="Miranda-Saavedra D."/>
            <person name="Barton G.J."/>
            <person name="Westrop G.D."/>
            <person name="Mueller S."/>
            <person name="Dessi D."/>
            <person name="Fiori P.L."/>
            <person name="Ren Q."/>
            <person name="Paulsen I."/>
            <person name="Zhang H."/>
            <person name="Bastida-Corcuera F.D."/>
            <person name="Simoes-Barbosa A."/>
            <person name="Brown M.T."/>
            <person name="Hayes R.D."/>
            <person name="Mukherjee M."/>
            <person name="Okumura C.Y."/>
            <person name="Schneider R."/>
            <person name="Smith A.J."/>
            <person name="Vanacova S."/>
            <person name="Villalvazo M."/>
            <person name="Haas B.J."/>
            <person name="Pertea M."/>
            <person name="Feldblyum T.V."/>
            <person name="Utterback T.R."/>
            <person name="Shu C.L."/>
            <person name="Osoegawa K."/>
            <person name="de Jong P.J."/>
            <person name="Hrdy I."/>
            <person name="Horvathova L."/>
            <person name="Zubacova Z."/>
            <person name="Dolezal P."/>
            <person name="Malik S.B."/>
            <person name="Logsdon J.M. Jr."/>
            <person name="Henze K."/>
            <person name="Gupta A."/>
            <person name="Wang C.C."/>
            <person name="Dunne R.L."/>
            <person name="Upcroft J.A."/>
            <person name="Upcroft P."/>
            <person name="White O."/>
            <person name="Salzberg S.L."/>
            <person name="Tang P."/>
            <person name="Chiu C.-H."/>
            <person name="Lee Y.-S."/>
            <person name="Embley T.M."/>
            <person name="Coombs G.H."/>
            <person name="Mottram J.C."/>
            <person name="Tachezy J."/>
            <person name="Fraser-Liggett C.M."/>
            <person name="Johnson P.J."/>
        </authorList>
    </citation>
    <scope>NUCLEOTIDE SEQUENCE [LARGE SCALE GENOMIC DNA]</scope>
    <source>
        <strain evidence="3">G3</strain>
    </source>
</reference>
<dbReference type="InParanoid" id="A2F4K6"/>
<proteinExistence type="inferred from homology"/>
<dbReference type="STRING" id="5722.A2F4K6"/>
<dbReference type="GO" id="GO:0007165">
    <property type="term" value="P:signal transduction"/>
    <property type="evidence" value="ECO:0000318"/>
    <property type="project" value="GO_Central"/>
</dbReference>
<organism evidence="3 4">
    <name type="scientific">Trichomonas vaginalis (strain ATCC PRA-98 / G3)</name>
    <dbReference type="NCBI Taxonomy" id="412133"/>
    <lineage>
        <taxon>Eukaryota</taxon>
        <taxon>Metamonada</taxon>
        <taxon>Parabasalia</taxon>
        <taxon>Trichomonadida</taxon>
        <taxon>Trichomonadidae</taxon>
        <taxon>Trichomonas</taxon>
    </lineage>
</organism>
<dbReference type="SMR" id="A2F4K6"/>
<evidence type="ECO:0000259" key="2">
    <source>
        <dbReference type="Pfam" id="PF00244"/>
    </source>
</evidence>
<accession>A2F4K6</accession>
<comment type="similarity">
    <text evidence="1">Belongs to the 14-3-3 family.</text>
</comment>
<dbReference type="SUPFAM" id="SSF48445">
    <property type="entry name" value="14-3-3 protein"/>
    <property type="match status" value="1"/>
</dbReference>
<dbReference type="CDD" id="cd08774">
    <property type="entry name" value="14-3-3"/>
    <property type="match status" value="1"/>
</dbReference>
<evidence type="ECO:0000313" key="3">
    <source>
        <dbReference type="EMBL" id="EAY00162.1"/>
    </source>
</evidence>
<dbReference type="GO" id="GO:0008104">
    <property type="term" value="P:intracellular protein localization"/>
    <property type="evidence" value="ECO:0000318"/>
    <property type="project" value="GO_Central"/>
</dbReference>
<dbReference type="VEuPathDB" id="TrichDB:TVAGG3_0047300"/>
<dbReference type="PANTHER" id="PTHR18860">
    <property type="entry name" value="14-3-3 PROTEIN"/>
    <property type="match status" value="1"/>
</dbReference>
<dbReference type="GO" id="GO:0005737">
    <property type="term" value="C:cytoplasm"/>
    <property type="evidence" value="ECO:0000318"/>
    <property type="project" value="GO_Central"/>
</dbReference>